<dbReference type="InterPro" id="IPR012347">
    <property type="entry name" value="Ferritin-like"/>
</dbReference>
<gene>
    <name evidence="2" type="ORF">SAMN05443544_3302</name>
</gene>
<dbReference type="STRING" id="232089.SAMN05443544_3302"/>
<proteinExistence type="predicted"/>
<protein>
    <submittedName>
        <fullName evidence="2">tRNA-(MS[2]IO[6]A)-hydroxylase (MiaE)-like</fullName>
    </submittedName>
</protein>
<evidence type="ECO:0000259" key="1">
    <source>
        <dbReference type="Pfam" id="PF13794"/>
    </source>
</evidence>
<dbReference type="EMBL" id="FSRJ01000004">
    <property type="protein sequence ID" value="SIO20684.1"/>
    <property type="molecule type" value="Genomic_DNA"/>
</dbReference>
<sequence>MHPLPYPRLPERLGKLSAVVLWSNRRLPRPELPRLRPRATPTDLTKVDFTELVPEPVPFLGQAAYIQLEFFESLARSVATAPTLSAKEGLSRAAGGALRQHHALIAELRRLDVEPVVVMAPFAPAAERFRQASAGADWYELLLGIHVTAGMLDDYFSRLAEGLPGELATRVRAILAEDEASAGVLHDELFAAIAAEPGLADRLALWGRSLVGDTLLIARSALRASDSNDRGADVEPVFTELIAAHTRRMDALGLTA</sequence>
<reference evidence="3" key="1">
    <citation type="submission" date="2016-11" db="EMBL/GenBank/DDBJ databases">
        <authorList>
            <person name="Varghese N."/>
            <person name="Submissions S."/>
        </authorList>
    </citation>
    <scope>NUCLEOTIDE SEQUENCE [LARGE SCALE GENOMIC DNA]</scope>
    <source>
        <strain evidence="3">DSM 8595</strain>
    </source>
</reference>
<dbReference type="Pfam" id="PF13794">
    <property type="entry name" value="MiaE_2"/>
    <property type="match status" value="1"/>
</dbReference>
<dbReference type="InterPro" id="IPR059125">
    <property type="entry name" value="Ferritin_actino"/>
</dbReference>
<accession>A0A1N6HLF9</accession>
<dbReference type="Gene3D" id="1.20.1260.10">
    <property type="match status" value="1"/>
</dbReference>
<name>A0A1N6HLF9_9MICO</name>
<keyword evidence="3" id="KW-1185">Reference proteome</keyword>
<feature type="domain" description="Ferritin-like" evidence="1">
    <location>
        <begin position="58"/>
        <end position="218"/>
    </location>
</feature>
<evidence type="ECO:0000313" key="2">
    <source>
        <dbReference type="EMBL" id="SIO20684.1"/>
    </source>
</evidence>
<organism evidence="2 3">
    <name type="scientific">Agromyces cerinus subsp. cerinus</name>
    <dbReference type="NCBI Taxonomy" id="232089"/>
    <lineage>
        <taxon>Bacteria</taxon>
        <taxon>Bacillati</taxon>
        <taxon>Actinomycetota</taxon>
        <taxon>Actinomycetes</taxon>
        <taxon>Micrococcales</taxon>
        <taxon>Microbacteriaceae</taxon>
        <taxon>Agromyces</taxon>
    </lineage>
</organism>
<dbReference type="Proteomes" id="UP000184699">
    <property type="component" value="Unassembled WGS sequence"/>
</dbReference>
<dbReference type="AlphaFoldDB" id="A0A1N6HLF9"/>
<evidence type="ECO:0000313" key="3">
    <source>
        <dbReference type="Proteomes" id="UP000184699"/>
    </source>
</evidence>